<evidence type="ECO:0000313" key="1">
    <source>
        <dbReference type="EMBL" id="KAJ7192045.1"/>
    </source>
</evidence>
<sequence length="84" mass="9317">MPEAEYHRPKRLKLTDVRIPPLSSESKRSLCNLAAYRVPPLPFPLPRSRSAAVLVALFVGRRGDLYVLLNRCATALRLPAAAHA</sequence>
<protein>
    <submittedName>
        <fullName evidence="1">Uncharacterized protein</fullName>
    </submittedName>
</protein>
<organism evidence="1 2">
    <name type="scientific">Mycena pura</name>
    <dbReference type="NCBI Taxonomy" id="153505"/>
    <lineage>
        <taxon>Eukaryota</taxon>
        <taxon>Fungi</taxon>
        <taxon>Dikarya</taxon>
        <taxon>Basidiomycota</taxon>
        <taxon>Agaricomycotina</taxon>
        <taxon>Agaricomycetes</taxon>
        <taxon>Agaricomycetidae</taxon>
        <taxon>Agaricales</taxon>
        <taxon>Marasmiineae</taxon>
        <taxon>Mycenaceae</taxon>
        <taxon>Mycena</taxon>
    </lineage>
</organism>
<proteinExistence type="predicted"/>
<evidence type="ECO:0000313" key="2">
    <source>
        <dbReference type="Proteomes" id="UP001219525"/>
    </source>
</evidence>
<name>A0AAD6UST0_9AGAR</name>
<dbReference type="AlphaFoldDB" id="A0AAD6UST0"/>
<accession>A0AAD6UST0</accession>
<comment type="caution">
    <text evidence="1">The sequence shown here is derived from an EMBL/GenBank/DDBJ whole genome shotgun (WGS) entry which is preliminary data.</text>
</comment>
<keyword evidence="2" id="KW-1185">Reference proteome</keyword>
<dbReference type="Proteomes" id="UP001219525">
    <property type="component" value="Unassembled WGS sequence"/>
</dbReference>
<gene>
    <name evidence="1" type="ORF">GGX14DRAFT_578496</name>
</gene>
<dbReference type="EMBL" id="JARJCW010000125">
    <property type="protein sequence ID" value="KAJ7192045.1"/>
    <property type="molecule type" value="Genomic_DNA"/>
</dbReference>
<reference evidence="1" key="1">
    <citation type="submission" date="2023-03" db="EMBL/GenBank/DDBJ databases">
        <title>Massive genome expansion in bonnet fungi (Mycena s.s.) driven by repeated elements and novel gene families across ecological guilds.</title>
        <authorList>
            <consortium name="Lawrence Berkeley National Laboratory"/>
            <person name="Harder C.B."/>
            <person name="Miyauchi S."/>
            <person name="Viragh M."/>
            <person name="Kuo A."/>
            <person name="Thoen E."/>
            <person name="Andreopoulos B."/>
            <person name="Lu D."/>
            <person name="Skrede I."/>
            <person name="Drula E."/>
            <person name="Henrissat B."/>
            <person name="Morin E."/>
            <person name="Kohler A."/>
            <person name="Barry K."/>
            <person name="LaButti K."/>
            <person name="Morin E."/>
            <person name="Salamov A."/>
            <person name="Lipzen A."/>
            <person name="Mereny Z."/>
            <person name="Hegedus B."/>
            <person name="Baldrian P."/>
            <person name="Stursova M."/>
            <person name="Weitz H."/>
            <person name="Taylor A."/>
            <person name="Grigoriev I.V."/>
            <person name="Nagy L.G."/>
            <person name="Martin F."/>
            <person name="Kauserud H."/>
        </authorList>
    </citation>
    <scope>NUCLEOTIDE SEQUENCE</scope>
    <source>
        <strain evidence="1">9144</strain>
    </source>
</reference>